<dbReference type="OrthoDB" id="2489132at2"/>
<evidence type="ECO:0000256" key="1">
    <source>
        <dbReference type="ARBA" id="ARBA00004370"/>
    </source>
</evidence>
<dbReference type="CDD" id="cd06225">
    <property type="entry name" value="HAMP"/>
    <property type="match status" value="1"/>
</dbReference>
<dbReference type="Gene3D" id="1.10.287.950">
    <property type="entry name" value="Methyl-accepting chemotaxis protein"/>
    <property type="match status" value="1"/>
</dbReference>
<evidence type="ECO:0000256" key="2">
    <source>
        <dbReference type="ARBA" id="ARBA00023224"/>
    </source>
</evidence>
<protein>
    <submittedName>
        <fullName evidence="8">Methyl-accepting chemotaxis protein</fullName>
    </submittedName>
</protein>
<keyword evidence="9" id="KW-1185">Reference proteome</keyword>
<dbReference type="Proteomes" id="UP000198862">
    <property type="component" value="Unassembled WGS sequence"/>
</dbReference>
<dbReference type="PROSITE" id="PS50885">
    <property type="entry name" value="HAMP"/>
    <property type="match status" value="1"/>
</dbReference>
<sequence>MKLKSKLIFQAIFLALVPALVTALIITLEANQASFKALENKTKERLVSLRELKKTQIESYFGTINSQIITMSKNPAVIDASIDFVKYFNDEPLDSFVSVSERNSLSRYYQSDFTEQFKSKNPNSLINANLKVAQLDNRSIHFQNKYIASNQFPLGQKDRLHSGGSSKYDETHERYHAMFQDFLTRFGYYDIFIADAKTGNIVYSVYKEIDYATSVKHGAYSNSGIGDAFRQSVNAYDVNHTSMIDFKSYFPSYNFPASFISSPIKNNIGETVAVLIYQMPIDGINNTMTSDQKWQHVGLGLSGETYLVGPDKLLRSESRFLIEDKSNYIKALEISEHQPNTNRININNSAIGLQYVDTKGVSQALQGIADVDVFLDYRDVPVLSAYTSISFGGLKWALMAEIDVAEAFYDAYKLSDDLFFYSILCLIVIAIFSIIIGLYITKVLVSPINVLVERITDISQGDGDLTAKLSIAERKDEIGDVAKAFNQFVLHIRNLIIDIDKHAGQLASASEELSSVTKETNEVVTLQKEKADQASIAMQNFTGNISEMSGNTEQSASLTQRANQESINGAEVALNTQEEINHLVQSVTLASNELKELEIQVQDITSILSVIDSIADQTNLLALNAAIEAARAGDSGRGFAVVADEVRMLAGKTQQSTVEIQNKIESLKISSNKSVIAMERASKQAITGITLVEETTTSLHLVTELISDVSNQNTENAIVATQQNENVDEVNQNIIDISRYTENTAGASLQTAQASNELAKLAIDMSTIVKQFKY</sequence>
<evidence type="ECO:0000256" key="3">
    <source>
        <dbReference type="ARBA" id="ARBA00029447"/>
    </source>
</evidence>
<dbReference type="RefSeq" id="WP_091981095.1">
    <property type="nucleotide sequence ID" value="NZ_FOLO01000005.1"/>
</dbReference>
<dbReference type="CDD" id="cd11386">
    <property type="entry name" value="MCP_signal"/>
    <property type="match status" value="1"/>
</dbReference>
<keyword evidence="2 4" id="KW-0807">Transducer</keyword>
<reference evidence="8 9" key="1">
    <citation type="submission" date="2016-10" db="EMBL/GenBank/DDBJ databases">
        <authorList>
            <person name="de Groot N.N."/>
        </authorList>
    </citation>
    <scope>NUCLEOTIDE SEQUENCE [LARGE SCALE GENOMIC DNA]</scope>
    <source>
        <strain evidence="8 9">DSM 6059</strain>
    </source>
</reference>
<feature type="transmembrane region" description="Helical" evidence="5">
    <location>
        <begin position="418"/>
        <end position="440"/>
    </location>
</feature>
<feature type="domain" description="HAMP" evidence="7">
    <location>
        <begin position="442"/>
        <end position="497"/>
    </location>
</feature>
<dbReference type="SMART" id="SM00304">
    <property type="entry name" value="HAMP"/>
    <property type="match status" value="1"/>
</dbReference>
<dbReference type="GO" id="GO:0006935">
    <property type="term" value="P:chemotaxis"/>
    <property type="evidence" value="ECO:0007669"/>
    <property type="project" value="UniProtKB-ARBA"/>
</dbReference>
<feature type="domain" description="Methyl-accepting transducer" evidence="6">
    <location>
        <begin position="502"/>
        <end position="738"/>
    </location>
</feature>
<keyword evidence="5" id="KW-0812">Transmembrane</keyword>
<dbReference type="SUPFAM" id="SSF58104">
    <property type="entry name" value="Methyl-accepting chemotaxis protein (MCP) signaling domain"/>
    <property type="match status" value="1"/>
</dbReference>
<accession>A0A1I1GX48</accession>
<dbReference type="PANTHER" id="PTHR32089:SF112">
    <property type="entry name" value="LYSOZYME-LIKE PROTEIN-RELATED"/>
    <property type="match status" value="1"/>
</dbReference>
<comment type="subcellular location">
    <subcellularLocation>
        <location evidence="1">Membrane</location>
    </subcellularLocation>
</comment>
<proteinExistence type="inferred from homology"/>
<dbReference type="EMBL" id="FOLO01000005">
    <property type="protein sequence ID" value="SFC16111.1"/>
    <property type="molecule type" value="Genomic_DNA"/>
</dbReference>
<dbReference type="InterPro" id="IPR003660">
    <property type="entry name" value="HAMP_dom"/>
</dbReference>
<keyword evidence="5" id="KW-1133">Transmembrane helix</keyword>
<dbReference type="PROSITE" id="PS50111">
    <property type="entry name" value="CHEMOTAXIS_TRANSDUC_2"/>
    <property type="match status" value="1"/>
</dbReference>
<comment type="similarity">
    <text evidence="3">Belongs to the methyl-accepting chemotaxis (MCP) protein family.</text>
</comment>
<evidence type="ECO:0000256" key="5">
    <source>
        <dbReference type="SAM" id="Phobius"/>
    </source>
</evidence>
<evidence type="ECO:0000259" key="6">
    <source>
        <dbReference type="PROSITE" id="PS50111"/>
    </source>
</evidence>
<evidence type="ECO:0000259" key="7">
    <source>
        <dbReference type="PROSITE" id="PS50885"/>
    </source>
</evidence>
<gene>
    <name evidence="8" type="ORF">SAMN02745724_01061</name>
</gene>
<dbReference type="SMART" id="SM00283">
    <property type="entry name" value="MA"/>
    <property type="match status" value="1"/>
</dbReference>
<evidence type="ECO:0000313" key="8">
    <source>
        <dbReference type="EMBL" id="SFC16111.1"/>
    </source>
</evidence>
<evidence type="ECO:0000313" key="9">
    <source>
        <dbReference type="Proteomes" id="UP000198862"/>
    </source>
</evidence>
<name>A0A1I1GX48_9GAMM</name>
<dbReference type="PANTHER" id="PTHR32089">
    <property type="entry name" value="METHYL-ACCEPTING CHEMOTAXIS PROTEIN MCPB"/>
    <property type="match status" value="1"/>
</dbReference>
<dbReference type="FunFam" id="1.10.287.950:FF:000001">
    <property type="entry name" value="Methyl-accepting chemotaxis sensory transducer"/>
    <property type="match status" value="1"/>
</dbReference>
<evidence type="ECO:0000256" key="4">
    <source>
        <dbReference type="PROSITE-ProRule" id="PRU00284"/>
    </source>
</evidence>
<organism evidence="8 9">
    <name type="scientific">Pseudoalteromonas denitrificans DSM 6059</name>
    <dbReference type="NCBI Taxonomy" id="1123010"/>
    <lineage>
        <taxon>Bacteria</taxon>
        <taxon>Pseudomonadati</taxon>
        <taxon>Pseudomonadota</taxon>
        <taxon>Gammaproteobacteria</taxon>
        <taxon>Alteromonadales</taxon>
        <taxon>Pseudoalteromonadaceae</taxon>
        <taxon>Pseudoalteromonas</taxon>
    </lineage>
</organism>
<dbReference type="InterPro" id="IPR004089">
    <property type="entry name" value="MCPsignal_dom"/>
</dbReference>
<dbReference type="Pfam" id="PF00015">
    <property type="entry name" value="MCPsignal"/>
    <property type="match status" value="1"/>
</dbReference>
<dbReference type="GO" id="GO:0007165">
    <property type="term" value="P:signal transduction"/>
    <property type="evidence" value="ECO:0007669"/>
    <property type="project" value="UniProtKB-KW"/>
</dbReference>
<keyword evidence="5" id="KW-0472">Membrane</keyword>
<dbReference type="STRING" id="1123010.SAMN02745724_01061"/>
<dbReference type="Pfam" id="PF00672">
    <property type="entry name" value="HAMP"/>
    <property type="match status" value="1"/>
</dbReference>
<dbReference type="AlphaFoldDB" id="A0A1I1GX48"/>
<dbReference type="GO" id="GO:0016020">
    <property type="term" value="C:membrane"/>
    <property type="evidence" value="ECO:0007669"/>
    <property type="project" value="UniProtKB-SubCell"/>
</dbReference>